<name>A0AAN6U419_9PEZI</name>
<gene>
    <name evidence="1" type="ORF">N657DRAFT_644958</name>
</gene>
<evidence type="ECO:0000313" key="1">
    <source>
        <dbReference type="EMBL" id="KAK4124696.1"/>
    </source>
</evidence>
<dbReference type="RefSeq" id="XP_062648467.1">
    <property type="nucleotide sequence ID" value="XM_062792851.1"/>
</dbReference>
<dbReference type="AlphaFoldDB" id="A0AAN6U419"/>
<evidence type="ECO:0000313" key="2">
    <source>
        <dbReference type="Proteomes" id="UP001302602"/>
    </source>
</evidence>
<sequence>MIGICVAPLLTLTTIPGHLHLDSRPRSGFRAGQPDEKARRHRPNGGLACLEVLTVVICSVLPEMVFLAVDGLGRSGGYCPYNRHVNEECEAELRLWREVGSYVTLSMTLPLALV</sequence>
<protein>
    <submittedName>
        <fullName evidence="1">Uncharacterized protein</fullName>
    </submittedName>
</protein>
<dbReference type="EMBL" id="MU853227">
    <property type="protein sequence ID" value="KAK4124696.1"/>
    <property type="molecule type" value="Genomic_DNA"/>
</dbReference>
<dbReference type="GeneID" id="87829620"/>
<keyword evidence="2" id="KW-1185">Reference proteome</keyword>
<reference evidence="1" key="1">
    <citation type="journal article" date="2023" name="Mol. Phylogenet. Evol.">
        <title>Genome-scale phylogeny and comparative genomics of the fungal order Sordariales.</title>
        <authorList>
            <person name="Hensen N."/>
            <person name="Bonometti L."/>
            <person name="Westerberg I."/>
            <person name="Brannstrom I.O."/>
            <person name="Guillou S."/>
            <person name="Cros-Aarteil S."/>
            <person name="Calhoun S."/>
            <person name="Haridas S."/>
            <person name="Kuo A."/>
            <person name="Mondo S."/>
            <person name="Pangilinan J."/>
            <person name="Riley R."/>
            <person name="LaButti K."/>
            <person name="Andreopoulos B."/>
            <person name="Lipzen A."/>
            <person name="Chen C."/>
            <person name="Yan M."/>
            <person name="Daum C."/>
            <person name="Ng V."/>
            <person name="Clum A."/>
            <person name="Steindorff A."/>
            <person name="Ohm R.A."/>
            <person name="Martin F."/>
            <person name="Silar P."/>
            <person name="Natvig D.O."/>
            <person name="Lalanne C."/>
            <person name="Gautier V."/>
            <person name="Ament-Velasquez S.L."/>
            <person name="Kruys A."/>
            <person name="Hutchinson M.I."/>
            <person name="Powell A.J."/>
            <person name="Barry K."/>
            <person name="Miller A.N."/>
            <person name="Grigoriev I.V."/>
            <person name="Debuchy R."/>
            <person name="Gladieux P."/>
            <person name="Hiltunen Thoren M."/>
            <person name="Johannesson H."/>
        </authorList>
    </citation>
    <scope>NUCLEOTIDE SEQUENCE</scope>
    <source>
        <strain evidence="1">CBS 731.68</strain>
    </source>
</reference>
<proteinExistence type="predicted"/>
<organism evidence="1 2">
    <name type="scientific">Parathielavia appendiculata</name>
    <dbReference type="NCBI Taxonomy" id="2587402"/>
    <lineage>
        <taxon>Eukaryota</taxon>
        <taxon>Fungi</taxon>
        <taxon>Dikarya</taxon>
        <taxon>Ascomycota</taxon>
        <taxon>Pezizomycotina</taxon>
        <taxon>Sordariomycetes</taxon>
        <taxon>Sordariomycetidae</taxon>
        <taxon>Sordariales</taxon>
        <taxon>Chaetomiaceae</taxon>
        <taxon>Parathielavia</taxon>
    </lineage>
</organism>
<dbReference type="Proteomes" id="UP001302602">
    <property type="component" value="Unassembled WGS sequence"/>
</dbReference>
<comment type="caution">
    <text evidence="1">The sequence shown here is derived from an EMBL/GenBank/DDBJ whole genome shotgun (WGS) entry which is preliminary data.</text>
</comment>
<accession>A0AAN6U419</accession>
<reference evidence="1" key="2">
    <citation type="submission" date="2023-05" db="EMBL/GenBank/DDBJ databases">
        <authorList>
            <consortium name="Lawrence Berkeley National Laboratory"/>
            <person name="Steindorff A."/>
            <person name="Hensen N."/>
            <person name="Bonometti L."/>
            <person name="Westerberg I."/>
            <person name="Brannstrom I.O."/>
            <person name="Guillou S."/>
            <person name="Cros-Aarteil S."/>
            <person name="Calhoun S."/>
            <person name="Haridas S."/>
            <person name="Kuo A."/>
            <person name="Mondo S."/>
            <person name="Pangilinan J."/>
            <person name="Riley R."/>
            <person name="Labutti K."/>
            <person name="Andreopoulos B."/>
            <person name="Lipzen A."/>
            <person name="Chen C."/>
            <person name="Yanf M."/>
            <person name="Daum C."/>
            <person name="Ng V."/>
            <person name="Clum A."/>
            <person name="Ohm R."/>
            <person name="Martin F."/>
            <person name="Silar P."/>
            <person name="Natvig D."/>
            <person name="Lalanne C."/>
            <person name="Gautier V."/>
            <person name="Ament-Velasquez S.L."/>
            <person name="Kruys A."/>
            <person name="Hutchinson M.I."/>
            <person name="Powell A.J."/>
            <person name="Barry K."/>
            <person name="Miller A.N."/>
            <person name="Grigoriev I.V."/>
            <person name="Debuchy R."/>
            <person name="Gladieux P."/>
            <person name="Thoren M.H."/>
            <person name="Johannesson H."/>
        </authorList>
    </citation>
    <scope>NUCLEOTIDE SEQUENCE</scope>
    <source>
        <strain evidence="1">CBS 731.68</strain>
    </source>
</reference>